<evidence type="ECO:0000259" key="1">
    <source>
        <dbReference type="Pfam" id="PF00561"/>
    </source>
</evidence>
<dbReference type="OrthoDB" id="6117067at2"/>
<dbReference type="PANTHER" id="PTHR43194">
    <property type="entry name" value="HYDROLASE ALPHA/BETA FOLD FAMILY"/>
    <property type="match status" value="1"/>
</dbReference>
<name>A0A556AVS2_9BURK</name>
<keyword evidence="2" id="KW-0378">Hydrolase</keyword>
<comment type="caution">
    <text evidence="2">The sequence shown here is derived from an EMBL/GenBank/DDBJ whole genome shotgun (WGS) entry which is preliminary data.</text>
</comment>
<dbReference type="Gene3D" id="3.40.50.1820">
    <property type="entry name" value="alpha/beta hydrolase"/>
    <property type="match status" value="1"/>
</dbReference>
<organism evidence="2 3">
    <name type="scientific">Verticiella sediminum</name>
    <dbReference type="NCBI Taxonomy" id="1247510"/>
    <lineage>
        <taxon>Bacteria</taxon>
        <taxon>Pseudomonadati</taxon>
        <taxon>Pseudomonadota</taxon>
        <taxon>Betaproteobacteria</taxon>
        <taxon>Burkholderiales</taxon>
        <taxon>Alcaligenaceae</taxon>
        <taxon>Verticiella</taxon>
    </lineage>
</organism>
<dbReference type="InterPro" id="IPR029058">
    <property type="entry name" value="AB_hydrolase_fold"/>
</dbReference>
<dbReference type="EMBL" id="VLTJ01000011">
    <property type="protein sequence ID" value="TSH97052.1"/>
    <property type="molecule type" value="Genomic_DNA"/>
</dbReference>
<accession>A0A556AVS2</accession>
<dbReference type="PANTHER" id="PTHR43194:SF2">
    <property type="entry name" value="PEROXISOMAL MEMBRANE PROTEIN LPX1"/>
    <property type="match status" value="1"/>
</dbReference>
<dbReference type="Pfam" id="PF00561">
    <property type="entry name" value="Abhydrolase_1"/>
    <property type="match status" value="1"/>
</dbReference>
<protein>
    <submittedName>
        <fullName evidence="2">Alpha/beta hydrolase</fullName>
    </submittedName>
</protein>
<evidence type="ECO:0000313" key="3">
    <source>
        <dbReference type="Proteomes" id="UP000318405"/>
    </source>
</evidence>
<dbReference type="GO" id="GO:0016787">
    <property type="term" value="F:hydrolase activity"/>
    <property type="evidence" value="ECO:0007669"/>
    <property type="project" value="UniProtKB-KW"/>
</dbReference>
<dbReference type="RefSeq" id="WP_143947419.1">
    <property type="nucleotide sequence ID" value="NZ_BAABMB010000002.1"/>
</dbReference>
<dbReference type="InterPro" id="IPR050228">
    <property type="entry name" value="Carboxylesterase_BioH"/>
</dbReference>
<dbReference type="InterPro" id="IPR000073">
    <property type="entry name" value="AB_hydrolase_1"/>
</dbReference>
<proteinExistence type="predicted"/>
<dbReference type="Proteomes" id="UP000318405">
    <property type="component" value="Unassembled WGS sequence"/>
</dbReference>
<feature type="domain" description="AB hydrolase-1" evidence="1">
    <location>
        <begin position="29"/>
        <end position="256"/>
    </location>
</feature>
<reference evidence="2 3" key="1">
    <citation type="submission" date="2019-07" db="EMBL/GenBank/DDBJ databases">
        <title>Qingshengfaniella alkalisoli gen. nov., sp. nov., isolated from saline soil.</title>
        <authorList>
            <person name="Xu L."/>
            <person name="Huang X.-X."/>
            <person name="Sun J.-Q."/>
        </authorList>
    </citation>
    <scope>NUCLEOTIDE SEQUENCE [LARGE SCALE GENOMIC DNA]</scope>
    <source>
        <strain evidence="2 3">DSM 27279</strain>
    </source>
</reference>
<evidence type="ECO:0000313" key="2">
    <source>
        <dbReference type="EMBL" id="TSH97052.1"/>
    </source>
</evidence>
<dbReference type="SUPFAM" id="SSF53474">
    <property type="entry name" value="alpha/beta-Hydrolases"/>
    <property type="match status" value="1"/>
</dbReference>
<gene>
    <name evidence="2" type="ORF">FOZ76_06940</name>
</gene>
<sequence>MRFTLPTPLQAVDVDGYDLNYAELGSGQPVLLVHGSLCDCRYWQPQMQPFARHGRVIAPSLRHYWPHDAHGPGEFSVEQHAHDLARLLEHLDAAPAHVVGHSRGARVALELALRHPGLVGRLVLADPPAHVADEPQAAHTVSPFIGEALRRIQAGDTEAGLGIFVDAVNGPDTWRRMVRGFREMAHDNAGTLAGQAEERIAPLDEAALAALAIPVLLVGGNHSPQRYAQAQDRLQARLPDVQRVTIVGAAHGMNIAKPHSFNTAVIAFLFGETPAA</sequence>
<keyword evidence="3" id="KW-1185">Reference proteome</keyword>
<dbReference type="AlphaFoldDB" id="A0A556AVS2"/>